<gene>
    <name evidence="1" type="ORF">GCM10022204_41730</name>
</gene>
<organism evidence="1 2">
    <name type="scientific">Microlunatus aurantiacus</name>
    <dbReference type="NCBI Taxonomy" id="446786"/>
    <lineage>
        <taxon>Bacteria</taxon>
        <taxon>Bacillati</taxon>
        <taxon>Actinomycetota</taxon>
        <taxon>Actinomycetes</taxon>
        <taxon>Propionibacteriales</taxon>
        <taxon>Propionibacteriaceae</taxon>
        <taxon>Microlunatus</taxon>
    </lineage>
</organism>
<dbReference type="Proteomes" id="UP001500051">
    <property type="component" value="Unassembled WGS sequence"/>
</dbReference>
<evidence type="ECO:0000313" key="1">
    <source>
        <dbReference type="EMBL" id="GAA3717417.1"/>
    </source>
</evidence>
<sequence length="99" mass="11418">MLSNMLGQTAPVTAVFLNGPHEGERRQIPKAWRMLEWVTLPAPLDDEVREFLPAETRESEILPYHIPGRRATVYERAVWKPGFESEGVPYIAFQRRTDP</sequence>
<reference evidence="2" key="1">
    <citation type="journal article" date="2019" name="Int. J. Syst. Evol. Microbiol.">
        <title>The Global Catalogue of Microorganisms (GCM) 10K type strain sequencing project: providing services to taxonomists for standard genome sequencing and annotation.</title>
        <authorList>
            <consortium name="The Broad Institute Genomics Platform"/>
            <consortium name="The Broad Institute Genome Sequencing Center for Infectious Disease"/>
            <person name="Wu L."/>
            <person name="Ma J."/>
        </authorList>
    </citation>
    <scope>NUCLEOTIDE SEQUENCE [LARGE SCALE GENOMIC DNA]</scope>
    <source>
        <strain evidence="2">JCM 16548</strain>
    </source>
</reference>
<evidence type="ECO:0000313" key="2">
    <source>
        <dbReference type="Proteomes" id="UP001500051"/>
    </source>
</evidence>
<keyword evidence="2" id="KW-1185">Reference proteome</keyword>
<protein>
    <submittedName>
        <fullName evidence="1">Uncharacterized protein</fullName>
    </submittedName>
</protein>
<comment type="caution">
    <text evidence="1">The sequence shown here is derived from an EMBL/GenBank/DDBJ whole genome shotgun (WGS) entry which is preliminary data.</text>
</comment>
<dbReference type="EMBL" id="BAAAYX010000023">
    <property type="protein sequence ID" value="GAA3717417.1"/>
    <property type="molecule type" value="Genomic_DNA"/>
</dbReference>
<proteinExistence type="predicted"/>
<accession>A0ABP7ECZ8</accession>
<name>A0ABP7ECZ8_9ACTN</name>